<sequence length="111" mass="12561">MSKWQCGVCGYIFDGDEAPEKCPKCGAPKEKFQKLDDDTAAKVERSRYTNNLHMELLTLLEKAKEVSEKGIEDELDPPCVQIFEATKAFATDIQQRIKAEIKGHISKNKWG</sequence>
<evidence type="ECO:0000313" key="3">
    <source>
        <dbReference type="EMBL" id="CCP25076.1"/>
    </source>
</evidence>
<dbReference type="EMBL" id="HF563609">
    <property type="protein sequence ID" value="CCP25076.1"/>
    <property type="molecule type" value="Genomic_DNA"/>
</dbReference>
<dbReference type="InterPro" id="IPR048574">
    <property type="entry name" value="RUBY_RBDX"/>
</dbReference>
<dbReference type="SUPFAM" id="SSF57802">
    <property type="entry name" value="Rubredoxin-like"/>
    <property type="match status" value="1"/>
</dbReference>
<dbReference type="GO" id="GO:0005506">
    <property type="term" value="F:iron ion binding"/>
    <property type="evidence" value="ECO:0007669"/>
    <property type="project" value="InterPro"/>
</dbReference>
<keyword evidence="4" id="KW-1185">Reference proteome</keyword>
<dbReference type="PATRIC" id="fig|1209989.3.peg.417"/>
<dbReference type="OrthoDB" id="9799749at2"/>
<dbReference type="STRING" id="1209989.TepRe1_0357"/>
<evidence type="ECO:0000313" key="4">
    <source>
        <dbReference type="Proteomes" id="UP000010802"/>
    </source>
</evidence>
<dbReference type="Gene3D" id="2.20.28.10">
    <property type="match status" value="1"/>
</dbReference>
<dbReference type="KEGG" id="tep:TepRe1_0357"/>
<dbReference type="InterPro" id="IPR024934">
    <property type="entry name" value="Rubredoxin-like_dom"/>
</dbReference>
<evidence type="ECO:0000259" key="2">
    <source>
        <dbReference type="PROSITE" id="PS50903"/>
    </source>
</evidence>
<dbReference type="HOGENOM" id="CLU_2154004_0_0_9"/>
<dbReference type="AlphaFoldDB" id="F4LU34"/>
<dbReference type="RefSeq" id="WP_013777483.1">
    <property type="nucleotide sequence ID" value="NC_015519.1"/>
</dbReference>
<protein>
    <submittedName>
        <fullName evidence="3">Rubredoxin-type Fe(Cys)4 protein</fullName>
    </submittedName>
</protein>
<reference evidence="4" key="1">
    <citation type="journal article" date="2013" name="Genome Announc.">
        <title>First genome sequence of a syntrophic acetate-oxidizing bacterium, Tepidanaerobacter acetatoxydans strain Re1.</title>
        <authorList>
            <person name="Manzoor S."/>
            <person name="Bongcam-Rudloff E."/>
            <person name="Schnurer A."/>
            <person name="Muller B."/>
        </authorList>
    </citation>
    <scope>NUCLEOTIDE SEQUENCE [LARGE SCALE GENOMIC DNA]</scope>
    <source>
        <strain evidence="4">Re1</strain>
    </source>
</reference>
<gene>
    <name evidence="3" type="ordered locus">TEPIRE1_0397</name>
</gene>
<dbReference type="CDD" id="cd00729">
    <property type="entry name" value="rubredoxin_SM"/>
    <property type="match status" value="1"/>
</dbReference>
<dbReference type="PROSITE" id="PS50903">
    <property type="entry name" value="RUBREDOXIN_LIKE"/>
    <property type="match status" value="1"/>
</dbReference>
<evidence type="ECO:0000256" key="1">
    <source>
        <dbReference type="ARBA" id="ARBA00001965"/>
    </source>
</evidence>
<dbReference type="eggNOG" id="COG1592">
    <property type="taxonomic scope" value="Bacteria"/>
</dbReference>
<dbReference type="Proteomes" id="UP000010802">
    <property type="component" value="Chromosome"/>
</dbReference>
<dbReference type="Pfam" id="PF21349">
    <property type="entry name" value="RUBY_RBDX"/>
    <property type="match status" value="1"/>
</dbReference>
<accession>L0RW36</accession>
<dbReference type="KEGG" id="tae:TepiRe1_0397"/>
<accession>F4LU34</accession>
<feature type="domain" description="Rubredoxin-like" evidence="2">
    <location>
        <begin position="1"/>
        <end position="35"/>
    </location>
</feature>
<comment type="cofactor">
    <cofactor evidence="1">
        <name>Fe(3+)</name>
        <dbReference type="ChEBI" id="CHEBI:29034"/>
    </cofactor>
</comment>
<name>F4LU34_TEPAE</name>
<organism evidence="3 4">
    <name type="scientific">Tepidanaerobacter acetatoxydans (strain DSM 21804 / JCM 16047 / Re1)</name>
    <dbReference type="NCBI Taxonomy" id="1209989"/>
    <lineage>
        <taxon>Bacteria</taxon>
        <taxon>Bacillati</taxon>
        <taxon>Bacillota</taxon>
        <taxon>Clostridia</taxon>
        <taxon>Thermosediminibacterales</taxon>
        <taxon>Tepidanaerobacteraceae</taxon>
        <taxon>Tepidanaerobacter</taxon>
    </lineage>
</organism>
<proteinExistence type="predicted"/>